<organism evidence="3 4">
    <name type="scientific">Allorhizobium borbori</name>
    <dbReference type="NCBI Taxonomy" id="485907"/>
    <lineage>
        <taxon>Bacteria</taxon>
        <taxon>Pseudomonadati</taxon>
        <taxon>Pseudomonadota</taxon>
        <taxon>Alphaproteobacteria</taxon>
        <taxon>Hyphomicrobiales</taxon>
        <taxon>Rhizobiaceae</taxon>
        <taxon>Rhizobium/Agrobacterium group</taxon>
        <taxon>Allorhizobium</taxon>
    </lineage>
</organism>
<dbReference type="Pfam" id="PF05345">
    <property type="entry name" value="He_PIG"/>
    <property type="match status" value="6"/>
</dbReference>
<dbReference type="SMART" id="SM00869">
    <property type="entry name" value="Autotransporter"/>
    <property type="match status" value="1"/>
</dbReference>
<dbReference type="InterPro" id="IPR013783">
    <property type="entry name" value="Ig-like_fold"/>
</dbReference>
<dbReference type="SMART" id="SM00736">
    <property type="entry name" value="CADG"/>
    <property type="match status" value="2"/>
</dbReference>
<dbReference type="RefSeq" id="WP_183795697.1">
    <property type="nucleotide sequence ID" value="NZ_JACIDU010000033.1"/>
</dbReference>
<evidence type="ECO:0000313" key="4">
    <source>
        <dbReference type="Proteomes" id="UP000584824"/>
    </source>
</evidence>
<evidence type="ECO:0000256" key="1">
    <source>
        <dbReference type="SAM" id="SignalP"/>
    </source>
</evidence>
<accession>A0A7W6K5Z6</accession>
<dbReference type="Gene3D" id="2.40.128.130">
    <property type="entry name" value="Autotransporter beta-domain"/>
    <property type="match status" value="1"/>
</dbReference>
<keyword evidence="4" id="KW-1185">Reference proteome</keyword>
<reference evidence="3 4" key="1">
    <citation type="submission" date="2020-08" db="EMBL/GenBank/DDBJ databases">
        <title>Genomic Encyclopedia of Type Strains, Phase IV (KMG-IV): sequencing the most valuable type-strain genomes for metagenomic binning, comparative biology and taxonomic classification.</title>
        <authorList>
            <person name="Goeker M."/>
        </authorList>
    </citation>
    <scope>NUCLEOTIDE SEQUENCE [LARGE SCALE GENOMIC DNA]</scope>
    <source>
        <strain evidence="3 4">DSM 26385</strain>
    </source>
</reference>
<evidence type="ECO:0000259" key="2">
    <source>
        <dbReference type="PROSITE" id="PS51208"/>
    </source>
</evidence>
<dbReference type="InterPro" id="IPR005546">
    <property type="entry name" value="Autotransporte_beta"/>
</dbReference>
<dbReference type="SUPFAM" id="SSF49313">
    <property type="entry name" value="Cadherin-like"/>
    <property type="match status" value="6"/>
</dbReference>
<dbReference type="PROSITE" id="PS51208">
    <property type="entry name" value="AUTOTRANSPORTER"/>
    <property type="match status" value="1"/>
</dbReference>
<dbReference type="GO" id="GO:0005509">
    <property type="term" value="F:calcium ion binding"/>
    <property type="evidence" value="ECO:0007669"/>
    <property type="project" value="InterPro"/>
</dbReference>
<dbReference type="PANTHER" id="PTHR37494:SF1">
    <property type="entry name" value="STAPHYLOCOCCUS AUREUS SURFACE PROTEIN A"/>
    <property type="match status" value="1"/>
</dbReference>
<dbReference type="NCBIfam" id="NF012211">
    <property type="entry name" value="tand_rpt_95"/>
    <property type="match status" value="3"/>
</dbReference>
<name>A0A7W6K5Z6_9HYPH</name>
<dbReference type="InterPro" id="IPR006644">
    <property type="entry name" value="Cadg"/>
</dbReference>
<comment type="caution">
    <text evidence="3">The sequence shown here is derived from an EMBL/GenBank/DDBJ whole genome shotgun (WGS) entry which is preliminary data.</text>
</comment>
<dbReference type="Gene3D" id="2.60.40.3440">
    <property type="match status" value="1"/>
</dbReference>
<dbReference type="EMBL" id="JACIDU010000033">
    <property type="protein sequence ID" value="MBB4105838.1"/>
    <property type="molecule type" value="Genomic_DNA"/>
</dbReference>
<protein>
    <recommendedName>
        <fullName evidence="2">Autotransporter domain-containing protein</fullName>
    </recommendedName>
</protein>
<dbReference type="InterPro" id="IPR015919">
    <property type="entry name" value="Cadherin-like_sf"/>
</dbReference>
<dbReference type="CDD" id="cd11304">
    <property type="entry name" value="Cadherin_repeat"/>
    <property type="match status" value="1"/>
</dbReference>
<dbReference type="Proteomes" id="UP000584824">
    <property type="component" value="Unassembled WGS sequence"/>
</dbReference>
<dbReference type="SUPFAM" id="SSF103515">
    <property type="entry name" value="Autotransporter"/>
    <property type="match status" value="1"/>
</dbReference>
<dbReference type="PANTHER" id="PTHR37494">
    <property type="entry name" value="HEMAGGLUTININ"/>
    <property type="match status" value="1"/>
</dbReference>
<feature type="signal peptide" evidence="1">
    <location>
        <begin position="1"/>
        <end position="26"/>
    </location>
</feature>
<dbReference type="Gene3D" id="2.60.40.10">
    <property type="entry name" value="Immunoglobulins"/>
    <property type="match status" value="6"/>
</dbReference>
<evidence type="ECO:0000313" key="3">
    <source>
        <dbReference type="EMBL" id="MBB4105838.1"/>
    </source>
</evidence>
<dbReference type="InterPro" id="IPR036709">
    <property type="entry name" value="Autotransporte_beta_dom_sf"/>
</dbReference>
<gene>
    <name evidence="3" type="ORF">GGQ66_004426</name>
</gene>
<keyword evidence="1" id="KW-0732">Signal</keyword>
<feature type="domain" description="Autotransporter" evidence="2">
    <location>
        <begin position="1212"/>
        <end position="1461"/>
    </location>
</feature>
<proteinExistence type="predicted"/>
<dbReference type="GO" id="GO:0016020">
    <property type="term" value="C:membrane"/>
    <property type="evidence" value="ECO:0007669"/>
    <property type="project" value="InterPro"/>
</dbReference>
<feature type="chain" id="PRO_5030692765" description="Autotransporter domain-containing protein" evidence="1">
    <location>
        <begin position="27"/>
        <end position="1461"/>
    </location>
</feature>
<sequence>MKILWIALVLAAMSLVTAATSNLAMAADATFTVGKWDVYGVNGALRGMSTDSPTVTGSIPGMYVAANTANGWLLLYTNGTPTTPGTYTLHTSAGIWVQKAYCPGDPGYNEDDYYIYGWYTQDRCYQTNTLTPESLSMTVEVVRPNITVGALSQTSVNEGALYSQTLAASGGTGPYTYEVTAGSIPAGLNLSSDGILSGTPTADGTYMFTITATDSYGSPGSAAYTLFVMDGAPVASTANLTVSANSSANPITPTVNSSTTYSLSVGNPQHGSASASGSQIFYTPAAGYSGTDSFTYTATNAYGFASQTVTVTVSAPTLTFSPGAGALTSGTVGTAYSQTLAASGGTAPYTYAVTSGSLPAGLSLNTSTGAISGTPTTAGNASFSITATDTYDAIGVAAYSISTAVQAPAAGNVGATVAANSVANTIALNLPGGAATAVAIATSPAHGAATASGTSITYTPTSGYSGSDSFTYTATNTSGTSNPATVTITVLAPTLTFSPAAGALTNGAVGTAYSQTLAASGGTAPYTYAVTSGSLPAGLSLNTSTGAISGTPTTAGNASFSITATDTYDAIGVAAYSISTAVQAPTAGNVSATVAANSVANTIALNLSGGAAASAAIATSPAHGTATASGTSITYTPTSGYSGTDSFTYTATNASGTSSPATVTITVSAPTLTFSPAAGALTSGTVAAAYSQTLAASGGTAPYTYAVTSGSLPAGLSLNTSTGAISGTPTTAGNASFSITATDSYDAIGVAAYSISTAVQAPTAGNVSATVAANSVANTIAINLSGGAATAVALATSPAHGTATASGTSITYTPTSGYSGTDSFTYTATNASGTSSPATVTITVSAPTLTFSPAAGALTNGTVGTAYSQTLAASGGTAPYTYTVTSGSLPAGLSLNTATGAISGTPTTAGNASFSISATDTANATGVVHYSIAVAAPAASFVFSPTPGALSAAMAGEDYSQSITATGGNGTLVYSLSSGTLPNGMVLNVSTGELTGPLSAGTDGSYSFSIAVRDANGSTGSAHYTLKVKPRAVTVSNLTVNVPAGGTPPDVYLNRGATGGPFTSAIMTFVEPANAGTAQITRGQLADASASITPVGWYLQFTPNPAYSGQARVGFRLNSVLGTSNTGTVTYNLSYDPAQVAQTIDTLVHDFVQTRQNLIASSIKVPGLLERRRMAQAQDAVTTRATPGENGLTLGFSTSLAQMEAARDGAGTYLPAFNLWIDGALLAHHDKDINGGKWGSFAMLSFGADYLVSDRALVGLSFHYDRMTDPTDQDAELTGNGWLAGPYASIEVAKNLFWNTSLLYGGSANNIDTAFWDGDFDTRRLLADTSLTGQWALDNDTIITPKIRAVYFSEKVDDYTVHNSAGDELTIRGFDETQFRLSLGAEIARAFTLESGAKLTPKLGVTAGYSALDGAGAFGAITTGLSLQTTDLWMIDASLLFNIEEQGATSIGARVNGSRRF</sequence>
<dbReference type="Pfam" id="PF17963">
    <property type="entry name" value="Big_9"/>
    <property type="match status" value="4"/>
</dbReference>